<dbReference type="RefSeq" id="WP_135067440.1">
    <property type="nucleotide sequence ID" value="NZ_CP038266.1"/>
</dbReference>
<keyword evidence="4" id="KW-1185">Reference proteome</keyword>
<proteinExistence type="predicted"/>
<name>A0ABX5SVM6_9MICO</name>
<evidence type="ECO:0000313" key="4">
    <source>
        <dbReference type="Proteomes" id="UP000295748"/>
    </source>
</evidence>
<gene>
    <name evidence="3" type="ORF">E4K62_11130</name>
</gene>
<keyword evidence="2" id="KW-0812">Transmembrane</keyword>
<dbReference type="EMBL" id="CP038266">
    <property type="protein sequence ID" value="QBR89188.1"/>
    <property type="molecule type" value="Genomic_DNA"/>
</dbReference>
<protein>
    <submittedName>
        <fullName evidence="3">Zinc ribbon domain-containing protein</fullName>
    </submittedName>
</protein>
<reference evidence="3 4" key="1">
    <citation type="submission" date="2019-03" db="EMBL/GenBank/DDBJ databases">
        <authorList>
            <person name="Dong K."/>
        </authorList>
    </citation>
    <scope>NUCLEOTIDE SEQUENCE [LARGE SCALE GENOMIC DNA]</scope>
    <source>
        <strain evidence="4">dk512</strain>
    </source>
</reference>
<sequence length="708" mass="74423">MEAVEESNGVLICGNCGTKNPLTAQFCSHCDSYLGWDRGQATLDGAPLAGAAPLVVEEAPMAGARVDAPADADSAITAPQDAAAPPPAPPPPPPGPAPPTVPPPTAGTGDARAPTEEAAPTAPTQRVPDPPAPPKALPPEIATPTIAIEITPGSTTTAALEIRNPSPIVDGYVLTPLNAPPWLLVTQEDAHLMPGEGRIITVTFGTRPGGMIIAQRLQVTLVLRSEASPEARTEVEVAITVPPQGPPASMEVTPTLLRLVDIALGSFQIRLDNRLANYPQRFALHGRDPEKVVQFSFSPAVVEVGPGQLVEAEGMFTVPAIDAGTEISRQLTISAANDAAELTALVTLLQRTSPAPEFVPVEVELAPSHLTAVDTDTVDFDVRIDNRKGNAPASLELHGQDPEDRARFAFTPARVTVPEGTETVVRARIRSSLPEEGETVDRPFSVIASHGPHDVEATGTLELTSTPSPLRTAELRMEPAVLNVGGSQHGVFRLLVDNRRGVRPLAVAWSGQSSDGTVNFRFLPPSTTVMPQSTGTVRVEVESPGPPPSQSKVSQLRITAADGQGMIETSATLVQSANDRRPLAKLLFVIIGALLMVIGAFMPWVDGDDYAQLADIIVNRNVSEVETAVAVAAHLAIVLLVVAILFGLSGKSGSLMRRSAVVAFLTSAGFAVYAFVVDDFVVLLVGLFVVWVGAVLVYIGGIFARPRR</sequence>
<evidence type="ECO:0000313" key="3">
    <source>
        <dbReference type="EMBL" id="QBR89188.1"/>
    </source>
</evidence>
<organism evidence="3 4">
    <name type="scientific">Microbacterium wangchenii</name>
    <dbReference type="NCBI Taxonomy" id="2541726"/>
    <lineage>
        <taxon>Bacteria</taxon>
        <taxon>Bacillati</taxon>
        <taxon>Actinomycetota</taxon>
        <taxon>Actinomycetes</taxon>
        <taxon>Micrococcales</taxon>
        <taxon>Microbacteriaceae</taxon>
        <taxon>Microbacterium</taxon>
    </lineage>
</organism>
<feature type="transmembrane region" description="Helical" evidence="2">
    <location>
        <begin position="660"/>
        <end position="676"/>
    </location>
</feature>
<keyword evidence="2" id="KW-0472">Membrane</keyword>
<evidence type="ECO:0000256" key="2">
    <source>
        <dbReference type="SAM" id="Phobius"/>
    </source>
</evidence>
<feature type="compositionally biased region" description="Pro residues" evidence="1">
    <location>
        <begin position="128"/>
        <end position="137"/>
    </location>
</feature>
<feature type="transmembrane region" description="Helical" evidence="2">
    <location>
        <begin position="625"/>
        <end position="648"/>
    </location>
</feature>
<accession>A0ABX5SVM6</accession>
<feature type="compositionally biased region" description="Low complexity" evidence="1">
    <location>
        <begin position="106"/>
        <end position="124"/>
    </location>
</feature>
<feature type="region of interest" description="Disordered" evidence="1">
    <location>
        <begin position="78"/>
        <end position="139"/>
    </location>
</feature>
<keyword evidence="2" id="KW-1133">Transmembrane helix</keyword>
<dbReference type="Proteomes" id="UP000295748">
    <property type="component" value="Chromosome"/>
</dbReference>
<evidence type="ECO:0000256" key="1">
    <source>
        <dbReference type="SAM" id="MobiDB-lite"/>
    </source>
</evidence>
<feature type="transmembrane region" description="Helical" evidence="2">
    <location>
        <begin position="682"/>
        <end position="704"/>
    </location>
</feature>
<feature type="compositionally biased region" description="Pro residues" evidence="1">
    <location>
        <begin position="84"/>
        <end position="105"/>
    </location>
</feature>
<feature type="transmembrane region" description="Helical" evidence="2">
    <location>
        <begin position="586"/>
        <end position="605"/>
    </location>
</feature>